<keyword evidence="5" id="KW-0698">rRNA processing</keyword>
<dbReference type="Proteomes" id="UP000660262">
    <property type="component" value="Unassembled WGS sequence"/>
</dbReference>
<dbReference type="InterPro" id="IPR013785">
    <property type="entry name" value="Aldolase_TIM"/>
</dbReference>
<dbReference type="GO" id="GO:0051539">
    <property type="term" value="F:4 iron, 4 sulfur cluster binding"/>
    <property type="evidence" value="ECO:0007669"/>
    <property type="project" value="UniProtKB-KW"/>
</dbReference>
<dbReference type="InterPro" id="IPR004383">
    <property type="entry name" value="rRNA_lsu_MTrfase_RlmN/Cfr"/>
</dbReference>
<dbReference type="OrthoDB" id="496065at2759"/>
<dbReference type="GO" id="GO:0030488">
    <property type="term" value="P:tRNA methylation"/>
    <property type="evidence" value="ECO:0007669"/>
    <property type="project" value="InterPro"/>
</dbReference>
<dbReference type="NCBIfam" id="TIGR00048">
    <property type="entry name" value="rRNA_mod_RlmN"/>
    <property type="match status" value="1"/>
</dbReference>
<keyword evidence="11" id="KW-0408">Iron</keyword>
<dbReference type="Pfam" id="PF04055">
    <property type="entry name" value="Radical_SAM"/>
    <property type="match status" value="1"/>
</dbReference>
<dbReference type="SUPFAM" id="SSF102114">
    <property type="entry name" value="Radical SAM enzymes"/>
    <property type="match status" value="1"/>
</dbReference>
<keyword evidence="8" id="KW-0949">S-adenosyl-L-methionine</keyword>
<dbReference type="AlphaFoldDB" id="A0A830HM95"/>
<dbReference type="PANTHER" id="PTHR30544">
    <property type="entry name" value="23S RRNA METHYLTRANSFERASE"/>
    <property type="match status" value="1"/>
</dbReference>
<dbReference type="EMBL" id="BNJQ01000021">
    <property type="protein sequence ID" value="GHP08536.1"/>
    <property type="molecule type" value="Genomic_DNA"/>
</dbReference>
<name>A0A830HM95_9CHLO</name>
<evidence type="ECO:0000313" key="15">
    <source>
        <dbReference type="Proteomes" id="UP000660262"/>
    </source>
</evidence>
<proteinExistence type="inferred from homology"/>
<dbReference type="InterPro" id="IPR048641">
    <property type="entry name" value="RlmN_N"/>
</dbReference>
<dbReference type="GO" id="GO:0070475">
    <property type="term" value="P:rRNA base methylation"/>
    <property type="evidence" value="ECO:0007669"/>
    <property type="project" value="InterPro"/>
</dbReference>
<dbReference type="HAMAP" id="MF_01849">
    <property type="entry name" value="RNA_methyltr_RlmN"/>
    <property type="match status" value="1"/>
</dbReference>
<accession>A0A830HM95</accession>
<keyword evidence="6" id="KW-0489">Methyltransferase</keyword>
<dbReference type="GO" id="GO:0005737">
    <property type="term" value="C:cytoplasm"/>
    <property type="evidence" value="ECO:0007669"/>
    <property type="project" value="UniProtKB-SubCell"/>
</dbReference>
<dbReference type="SFLD" id="SFLDF00275">
    <property type="entry name" value="adenosine_C2_methyltransferase"/>
    <property type="match status" value="1"/>
</dbReference>
<evidence type="ECO:0000256" key="9">
    <source>
        <dbReference type="ARBA" id="ARBA00022694"/>
    </source>
</evidence>
<keyword evidence="15" id="KW-1185">Reference proteome</keyword>
<keyword evidence="10" id="KW-0479">Metal-binding</keyword>
<organism evidence="14 15">
    <name type="scientific">Pycnococcus provasolii</name>
    <dbReference type="NCBI Taxonomy" id="41880"/>
    <lineage>
        <taxon>Eukaryota</taxon>
        <taxon>Viridiplantae</taxon>
        <taxon>Chlorophyta</taxon>
        <taxon>Pseudoscourfieldiophyceae</taxon>
        <taxon>Pseudoscourfieldiales</taxon>
        <taxon>Pycnococcaceae</taxon>
        <taxon>Pycnococcus</taxon>
    </lineage>
</organism>
<evidence type="ECO:0000313" key="14">
    <source>
        <dbReference type="EMBL" id="GHP08536.1"/>
    </source>
</evidence>
<evidence type="ECO:0000256" key="11">
    <source>
        <dbReference type="ARBA" id="ARBA00023004"/>
    </source>
</evidence>
<evidence type="ECO:0000256" key="1">
    <source>
        <dbReference type="ARBA" id="ARBA00001966"/>
    </source>
</evidence>
<dbReference type="GO" id="GO:0008173">
    <property type="term" value="F:RNA methyltransferase activity"/>
    <property type="evidence" value="ECO:0007669"/>
    <property type="project" value="InterPro"/>
</dbReference>
<evidence type="ECO:0000256" key="8">
    <source>
        <dbReference type="ARBA" id="ARBA00022691"/>
    </source>
</evidence>
<keyword evidence="9" id="KW-0819">tRNA processing</keyword>
<evidence type="ECO:0000259" key="13">
    <source>
        <dbReference type="PROSITE" id="PS51918"/>
    </source>
</evidence>
<dbReference type="InterPro" id="IPR027492">
    <property type="entry name" value="RNA_MTrfase_RlmN"/>
</dbReference>
<evidence type="ECO:0000256" key="4">
    <source>
        <dbReference type="ARBA" id="ARBA00022490"/>
    </source>
</evidence>
<dbReference type="PANTHER" id="PTHR30544:SF5">
    <property type="entry name" value="RADICAL SAM CORE DOMAIN-CONTAINING PROTEIN"/>
    <property type="match status" value="1"/>
</dbReference>
<reference evidence="14" key="1">
    <citation type="submission" date="2020-10" db="EMBL/GenBank/DDBJ databases">
        <title>Unveiling of a novel bifunctional photoreceptor, Dualchrome1, isolated from a cosmopolitan green alga.</title>
        <authorList>
            <person name="Suzuki S."/>
            <person name="Kawachi M."/>
        </authorList>
    </citation>
    <scope>NUCLEOTIDE SEQUENCE</scope>
    <source>
        <strain evidence="14">NIES 2893</strain>
    </source>
</reference>
<evidence type="ECO:0000256" key="5">
    <source>
        <dbReference type="ARBA" id="ARBA00022552"/>
    </source>
</evidence>
<keyword evidence="3" id="KW-0004">4Fe-4S</keyword>
<gene>
    <name evidence="14" type="ORF">PPROV_000727400</name>
</gene>
<dbReference type="SFLD" id="SFLDG01062">
    <property type="entry name" value="methyltransferase_(Class_A)"/>
    <property type="match status" value="1"/>
</dbReference>
<dbReference type="GO" id="GO:0046872">
    <property type="term" value="F:metal ion binding"/>
    <property type="evidence" value="ECO:0007669"/>
    <property type="project" value="UniProtKB-KW"/>
</dbReference>
<keyword evidence="4" id="KW-0963">Cytoplasm</keyword>
<evidence type="ECO:0000256" key="6">
    <source>
        <dbReference type="ARBA" id="ARBA00022603"/>
    </source>
</evidence>
<dbReference type="SFLD" id="SFLDS00029">
    <property type="entry name" value="Radical_SAM"/>
    <property type="match status" value="1"/>
</dbReference>
<dbReference type="InterPro" id="IPR007197">
    <property type="entry name" value="rSAM"/>
</dbReference>
<dbReference type="Gene3D" id="3.20.20.70">
    <property type="entry name" value="Aldolase class I"/>
    <property type="match status" value="1"/>
</dbReference>
<feature type="domain" description="Radical SAM core" evidence="13">
    <location>
        <begin position="159"/>
        <end position="390"/>
    </location>
</feature>
<protein>
    <recommendedName>
        <fullName evidence="13">Radical SAM core domain-containing protein</fullName>
    </recommendedName>
</protein>
<evidence type="ECO:0000256" key="7">
    <source>
        <dbReference type="ARBA" id="ARBA00022679"/>
    </source>
</evidence>
<dbReference type="InterPro" id="IPR040072">
    <property type="entry name" value="Methyltransferase_A"/>
</dbReference>
<evidence type="ECO:0000256" key="3">
    <source>
        <dbReference type="ARBA" id="ARBA00022485"/>
    </source>
</evidence>
<evidence type="ECO:0000256" key="12">
    <source>
        <dbReference type="ARBA" id="ARBA00023014"/>
    </source>
</evidence>
<keyword evidence="12" id="KW-0411">Iron-sulfur</keyword>
<dbReference type="Gene3D" id="1.10.150.530">
    <property type="match status" value="1"/>
</dbReference>
<dbReference type="CDD" id="cd01335">
    <property type="entry name" value="Radical_SAM"/>
    <property type="match status" value="1"/>
</dbReference>
<evidence type="ECO:0000256" key="2">
    <source>
        <dbReference type="ARBA" id="ARBA00004496"/>
    </source>
</evidence>
<dbReference type="PIRSF" id="PIRSF006004">
    <property type="entry name" value="CHP00048"/>
    <property type="match status" value="1"/>
</dbReference>
<sequence>MVDKESALEHSISENSAPLEIPRAKGVRDGVWTKRDAEVVEQALDAPPKLKKDATYLLGLSEEAVADAIMAAMPDANLPAYRAKQVHKALYAQHVRDVRDITTLSKQLRQDMHEAGIRIGRSPVHKTVVAADGTTKFLVRLHDDRLVETVGIPALNKSEKERLTVCVSSQVGCPLRCTFCATGKGGFARNLATHEIVDQLLTVEEHFGQRVTNVVFMGMGEPLLNLRNVLPALRSMNKDVGIGARHLTLSTVGVPNTLKRLAERNLQSTLAVSLHAPNQKLREQLVPSAKAYPIEALLDDCAKYFAVTRRRVSFEYALLGGVNDQMEHADELVSTLRKHGHGGAHVNLIPWNSVEGAEFRRPSAAAVRSFKHRLETANAQCTIRISRGLDAAAACGQLRNANQKIPLTT</sequence>
<dbReference type="PROSITE" id="PS51918">
    <property type="entry name" value="RADICAL_SAM"/>
    <property type="match status" value="1"/>
</dbReference>
<dbReference type="InterPro" id="IPR058240">
    <property type="entry name" value="rSAM_sf"/>
</dbReference>
<evidence type="ECO:0000256" key="10">
    <source>
        <dbReference type="ARBA" id="ARBA00022723"/>
    </source>
</evidence>
<keyword evidence="7" id="KW-0808">Transferase</keyword>
<dbReference type="Pfam" id="PF21016">
    <property type="entry name" value="RlmN_N"/>
    <property type="match status" value="1"/>
</dbReference>
<comment type="subcellular location">
    <subcellularLocation>
        <location evidence="2">Cytoplasm</location>
    </subcellularLocation>
</comment>
<comment type="cofactor">
    <cofactor evidence="1">
        <name>[4Fe-4S] cluster</name>
        <dbReference type="ChEBI" id="CHEBI:49883"/>
    </cofactor>
</comment>
<dbReference type="FunFam" id="3.20.20.70:FF:000014">
    <property type="entry name" value="Probable dual-specificity RNA methyltransferase RlmN"/>
    <property type="match status" value="1"/>
</dbReference>
<comment type="caution">
    <text evidence="14">The sequence shown here is derived from an EMBL/GenBank/DDBJ whole genome shotgun (WGS) entry which is preliminary data.</text>
</comment>